<dbReference type="PANTHER" id="PTHR34978">
    <property type="entry name" value="POSSIBLE SENSOR-TRANSDUCER PROTEIN BLAR"/>
    <property type="match status" value="1"/>
</dbReference>
<evidence type="ECO:0000313" key="4">
    <source>
        <dbReference type="EMBL" id="SKB37166.1"/>
    </source>
</evidence>
<dbReference type="STRING" id="572036.SAMN05661099_0938"/>
<dbReference type="OrthoDB" id="15218at2"/>
<reference evidence="4" key="1">
    <citation type="submission" date="2017-02" db="EMBL/GenBank/DDBJ databases">
        <authorList>
            <person name="Peterson S.W."/>
        </authorList>
    </citation>
    <scope>NUCLEOTIDE SEQUENCE [LARGE SCALE GENOMIC DNA]</scope>
    <source>
        <strain evidence="4">DSM 22385</strain>
    </source>
</reference>
<feature type="domain" description="Peptidase M56" evidence="3">
    <location>
        <begin position="26"/>
        <end position="293"/>
    </location>
</feature>
<feature type="transmembrane region" description="Helical" evidence="2">
    <location>
        <begin position="105"/>
        <end position="126"/>
    </location>
</feature>
<dbReference type="InterPro" id="IPR052173">
    <property type="entry name" value="Beta-lactam_resp_regulator"/>
</dbReference>
<name>A0A1T5AQH1_9SPHI</name>
<protein>
    <submittedName>
        <fullName evidence="4">Signal transducer regulating beta-lactamase production, contains metallopeptidase domain</fullName>
    </submittedName>
</protein>
<feature type="coiled-coil region" evidence="1">
    <location>
        <begin position="516"/>
        <end position="566"/>
    </location>
</feature>
<evidence type="ECO:0000313" key="5">
    <source>
        <dbReference type="Proteomes" id="UP000189981"/>
    </source>
</evidence>
<proteinExistence type="predicted"/>
<keyword evidence="5" id="KW-1185">Reference proteome</keyword>
<accession>A0A1T5AQH1</accession>
<dbReference type="PANTHER" id="PTHR34978:SF3">
    <property type="entry name" value="SLR0241 PROTEIN"/>
    <property type="match status" value="1"/>
</dbReference>
<dbReference type="Proteomes" id="UP000189981">
    <property type="component" value="Unassembled WGS sequence"/>
</dbReference>
<dbReference type="AlphaFoldDB" id="A0A1T5AQH1"/>
<dbReference type="Pfam" id="PF05569">
    <property type="entry name" value="Peptidase_M56"/>
    <property type="match status" value="1"/>
</dbReference>
<sequence>MEQNAFFSALSTSILNSVGQGFVVYVFVRILLKSAPGMSAENKFRFLYYATVLILAGFITSLVGTYNAELASNAVFNSALSTITHYSTQQSPEPSFFQNINYEKWIAGLYFTGILIQASIILAGLYKLQVFNKRSVWTDKVWEDRLETLCKRLNIIKPVKLQLAERIFSPFTAGFIRPVIIFPIAMLNRLTTDQVEAILLHELAHIRRNDYILNIFHKIMETILFFNPFIWLISQLIRQEREYACDDQVMKHTKDSKQYARALLHIAESNLTNSSLGIAASGDKKFNLFHRIKRLKNMNTQANNPKSGLLALLSIGAAFVSLACIIPAETTIPQADAKSNFKKVTPVSFAYDVRSEQPKPKVLAKLPKLKNSLKALPPLSADTDTNRVNEYFKSAEWKKQMEQIQSHAAEMKKHFDSPEWKKQIQDMKVNSEEMKKHFDSPEWKKQMADMKIHADEMKKHFESPEWKKQIADMKINAEQMKSHALAMQKEFDSPEWKKKIEEMKTHSLEMKKQFDSPEWRKKIEEMKLNAEEMKKRVESPEWKKQIEEIKKTAQEMKLEAEKVDEKSVKPTN</sequence>
<dbReference type="EMBL" id="FUYR01000001">
    <property type="protein sequence ID" value="SKB37166.1"/>
    <property type="molecule type" value="Genomic_DNA"/>
</dbReference>
<evidence type="ECO:0000259" key="3">
    <source>
        <dbReference type="Pfam" id="PF05569"/>
    </source>
</evidence>
<keyword evidence="1" id="KW-0175">Coiled coil</keyword>
<evidence type="ECO:0000256" key="1">
    <source>
        <dbReference type="SAM" id="Coils"/>
    </source>
</evidence>
<evidence type="ECO:0000256" key="2">
    <source>
        <dbReference type="SAM" id="Phobius"/>
    </source>
</evidence>
<keyword evidence="2" id="KW-0472">Membrane</keyword>
<dbReference type="Gene3D" id="3.30.2010.10">
    <property type="entry name" value="Metalloproteases ('zincins'), catalytic domain"/>
    <property type="match status" value="1"/>
</dbReference>
<keyword evidence="2" id="KW-1133">Transmembrane helix</keyword>
<feature type="transmembrane region" description="Helical" evidence="2">
    <location>
        <begin position="6"/>
        <end position="32"/>
    </location>
</feature>
<organism evidence="4 5">
    <name type="scientific">Daejeonella lutea</name>
    <dbReference type="NCBI Taxonomy" id="572036"/>
    <lineage>
        <taxon>Bacteria</taxon>
        <taxon>Pseudomonadati</taxon>
        <taxon>Bacteroidota</taxon>
        <taxon>Sphingobacteriia</taxon>
        <taxon>Sphingobacteriales</taxon>
        <taxon>Sphingobacteriaceae</taxon>
        <taxon>Daejeonella</taxon>
    </lineage>
</organism>
<feature type="transmembrane region" description="Helical" evidence="2">
    <location>
        <begin position="308"/>
        <end position="328"/>
    </location>
</feature>
<gene>
    <name evidence="4" type="ORF">SAMN05661099_0938</name>
</gene>
<keyword evidence="2" id="KW-0812">Transmembrane</keyword>
<dbReference type="CDD" id="cd07341">
    <property type="entry name" value="M56_BlaR1_MecR1_like"/>
    <property type="match status" value="1"/>
</dbReference>
<feature type="transmembrane region" description="Helical" evidence="2">
    <location>
        <begin position="44"/>
        <end position="66"/>
    </location>
</feature>
<dbReference type="InterPro" id="IPR008756">
    <property type="entry name" value="Peptidase_M56"/>
</dbReference>
<dbReference type="RefSeq" id="WP_079701470.1">
    <property type="nucleotide sequence ID" value="NZ_FUYR01000001.1"/>
</dbReference>